<dbReference type="SMART" id="SM00239">
    <property type="entry name" value="C2"/>
    <property type="match status" value="1"/>
</dbReference>
<evidence type="ECO:0000256" key="1">
    <source>
        <dbReference type="ARBA" id="ARBA00022737"/>
    </source>
</evidence>
<keyword evidence="5" id="KW-1185">Reference proteome</keyword>
<evidence type="ECO:0000313" key="4">
    <source>
        <dbReference type="EMBL" id="TFY65130.1"/>
    </source>
</evidence>
<dbReference type="CDD" id="cd00030">
    <property type="entry name" value="C2"/>
    <property type="match status" value="1"/>
</dbReference>
<dbReference type="Pfam" id="PF00168">
    <property type="entry name" value="C2"/>
    <property type="match status" value="1"/>
</dbReference>
<gene>
    <name evidence="4" type="ORF">EVG20_g5707</name>
</gene>
<dbReference type="InterPro" id="IPR027417">
    <property type="entry name" value="P-loop_NTPase"/>
</dbReference>
<evidence type="ECO:0000313" key="5">
    <source>
        <dbReference type="Proteomes" id="UP000298327"/>
    </source>
</evidence>
<dbReference type="InterPro" id="IPR000008">
    <property type="entry name" value="C2_dom"/>
</dbReference>
<comment type="caution">
    <text evidence="4">The sequence shown here is derived from an EMBL/GenBank/DDBJ whole genome shotgun (WGS) entry which is preliminary data.</text>
</comment>
<evidence type="ECO:0000256" key="2">
    <source>
        <dbReference type="SAM" id="MobiDB-lite"/>
    </source>
</evidence>
<reference evidence="4 5" key="1">
    <citation type="submission" date="2019-02" db="EMBL/GenBank/DDBJ databases">
        <title>Genome sequencing of the rare red list fungi Dentipellis fragilis.</title>
        <authorList>
            <person name="Buettner E."/>
            <person name="Kellner H."/>
        </authorList>
    </citation>
    <scope>NUCLEOTIDE SEQUENCE [LARGE SCALE GENOMIC DNA]</scope>
    <source>
        <strain evidence="4 5">DSM 105465</strain>
    </source>
</reference>
<dbReference type="Gene3D" id="3.40.50.300">
    <property type="entry name" value="P-loop containing nucleotide triphosphate hydrolases"/>
    <property type="match status" value="1"/>
</dbReference>
<keyword evidence="1" id="KW-0677">Repeat</keyword>
<feature type="region of interest" description="Disordered" evidence="2">
    <location>
        <begin position="169"/>
        <end position="193"/>
    </location>
</feature>
<dbReference type="SUPFAM" id="SSF49562">
    <property type="entry name" value="C2 domain (Calcium/lipid-binding domain, CaLB)"/>
    <property type="match status" value="1"/>
</dbReference>
<dbReference type="AlphaFoldDB" id="A0A4Y9YTP4"/>
<dbReference type="PANTHER" id="PTHR10039:SF17">
    <property type="entry name" value="FUNGAL STAND N-TERMINAL GOODBYE DOMAIN-CONTAINING PROTEIN-RELATED"/>
    <property type="match status" value="1"/>
</dbReference>
<dbReference type="Proteomes" id="UP000298327">
    <property type="component" value="Unassembled WGS sequence"/>
</dbReference>
<sequence>MSEVDRVIDLKIIRARDLPTPHIWRFSVNSLVLVTPDDKQLFRTDTVSGPNPEWNKVFVVRVPSLSSAIRLQVYHCSKSSECTLLGQTDVSVDGLLRDEENEVRCQLRKSRFNIRWNRGELFIAGKIHTDAAELPAVEESDIFAVAVPGGDSEAQNEAELAALRPSITVSEAESPGESSALTNPPSPAPTFSSLSEPDVLVLPAVIEQTETSVGTLSAPSFLEKTSWSSESAEGTDLSQAAGDVLSNILERVARLGDTFAEVHPYAKPAWIVLSGGYKILKAQVDRDDRVRRLWYMVQDVVTFFDDVKEENIEVNYLKHAMMESMKQIYECCQFLRKYADHGFAGRTLRYTLNPKTDDAVQLLTDSFQTLKEQLSQGIDLDNWRCIRALGEDVSEVKDQVQEIYLHTFLVEGQSSIIECDTNCGCLPGTRTRLINDIMEWIHEPSRGRVLWLSGTVGSGKSSVANTIAGLLKGLGRLGASFRFDRQTDPSAVFRQIAYQLARIDSSVKNAIFSALKQKGNIASAPLSDQAMRIVVEPLQIVDLVGPVVLVIDALDEISHRDTQIRDGILAFFSHEDFALPDYLKIFVTSRDNHHVRLHLQTRGRCESFSIDDYEDTPADIQFFIQHRLGKMQALAEIEDGWPPPGTDEQLAERADRQFIWADITCQFIAENPRLRLPLIISKEAVTHDGTHHLDLLYQSVLCTAHEAKSGNPRYLAEFSFVVGCIAVGKQPFQLEDLDDLLGLRGDCYSEVHLPGREPFSMEGAGQLVSSIRSLFRVTGTV</sequence>
<name>A0A4Y9YTP4_9AGAM</name>
<dbReference type="InterPro" id="IPR056884">
    <property type="entry name" value="NPHP3-like_N"/>
</dbReference>
<evidence type="ECO:0000259" key="3">
    <source>
        <dbReference type="PROSITE" id="PS50004"/>
    </source>
</evidence>
<dbReference type="Pfam" id="PF24883">
    <property type="entry name" value="NPHP3_N"/>
    <property type="match status" value="1"/>
</dbReference>
<protein>
    <recommendedName>
        <fullName evidence="3">C2 domain-containing protein</fullName>
    </recommendedName>
</protein>
<dbReference type="SUPFAM" id="SSF52540">
    <property type="entry name" value="P-loop containing nucleoside triphosphate hydrolases"/>
    <property type="match status" value="1"/>
</dbReference>
<dbReference type="PROSITE" id="PS50004">
    <property type="entry name" value="C2"/>
    <property type="match status" value="1"/>
</dbReference>
<dbReference type="PANTHER" id="PTHR10039">
    <property type="entry name" value="AMELOGENIN"/>
    <property type="match status" value="1"/>
</dbReference>
<accession>A0A4Y9YTP4</accession>
<dbReference type="OrthoDB" id="5967843at2759"/>
<proteinExistence type="predicted"/>
<dbReference type="Gene3D" id="2.60.40.150">
    <property type="entry name" value="C2 domain"/>
    <property type="match status" value="1"/>
</dbReference>
<dbReference type="InterPro" id="IPR035892">
    <property type="entry name" value="C2_domain_sf"/>
</dbReference>
<feature type="domain" description="C2" evidence="3">
    <location>
        <begin position="1"/>
        <end position="105"/>
    </location>
</feature>
<organism evidence="4 5">
    <name type="scientific">Dentipellis fragilis</name>
    <dbReference type="NCBI Taxonomy" id="205917"/>
    <lineage>
        <taxon>Eukaryota</taxon>
        <taxon>Fungi</taxon>
        <taxon>Dikarya</taxon>
        <taxon>Basidiomycota</taxon>
        <taxon>Agaricomycotina</taxon>
        <taxon>Agaricomycetes</taxon>
        <taxon>Russulales</taxon>
        <taxon>Hericiaceae</taxon>
        <taxon>Dentipellis</taxon>
    </lineage>
</organism>
<dbReference type="STRING" id="205917.A0A4Y9YTP4"/>
<dbReference type="EMBL" id="SEOQ01000348">
    <property type="protein sequence ID" value="TFY65130.1"/>
    <property type="molecule type" value="Genomic_DNA"/>
</dbReference>